<evidence type="ECO:0000259" key="4">
    <source>
        <dbReference type="Pfam" id="PF08545"/>
    </source>
</evidence>
<dbReference type="InterPro" id="IPR016039">
    <property type="entry name" value="Thiolase-like"/>
</dbReference>
<dbReference type="Pfam" id="PF08541">
    <property type="entry name" value="ACP_syn_III_C"/>
    <property type="match status" value="1"/>
</dbReference>
<keyword evidence="2" id="KW-0012">Acyltransferase</keyword>
<protein>
    <submittedName>
        <fullName evidence="5">Ketoacyl-ACP synthase III</fullName>
    </submittedName>
</protein>
<dbReference type="Gene3D" id="3.40.47.10">
    <property type="match status" value="1"/>
</dbReference>
<dbReference type="PANTHER" id="PTHR34069">
    <property type="entry name" value="3-OXOACYL-[ACYL-CARRIER-PROTEIN] SYNTHASE 3"/>
    <property type="match status" value="1"/>
</dbReference>
<evidence type="ECO:0000313" key="5">
    <source>
        <dbReference type="EMBL" id="RLT73190.1"/>
    </source>
</evidence>
<gene>
    <name evidence="5" type="ORF">D7V78_11625</name>
</gene>
<dbReference type="GO" id="GO:0044550">
    <property type="term" value="P:secondary metabolite biosynthetic process"/>
    <property type="evidence" value="ECO:0007669"/>
    <property type="project" value="TreeGrafter"/>
</dbReference>
<comment type="caution">
    <text evidence="5">The sequence shown here is derived from an EMBL/GenBank/DDBJ whole genome shotgun (WGS) entry which is preliminary data.</text>
</comment>
<feature type="domain" description="Beta-ketoacyl-[acyl-carrier-protein] synthase III C-terminal" evidence="3">
    <location>
        <begin position="244"/>
        <end position="330"/>
    </location>
</feature>
<sequence length="332" mass="36513">MKAYINAISYYLPEKVLTNEELVIEFPEWSVEKVANKVGIAQRHISAEEETAGDMVVKAAEKLFEEYSIDKKIVDFVVLCTQSSDYFLPSTACVIQNRLGLSTSCGAFDINLGCSGYEYGLAIAKGFVMSGIAKNILLLTAETYTKYIHPKDKGNRTIFGDGATATLVSTEGLAEIGEFSLGTNGQGAESLIVKTGASRCFEKLNDLTFDENHTPHSSDHLFMDGKAIFDFTSDAVPVMVEDTLAKNSLSLENVDLVVFHQANKYMINYLRKLLDIDKERFFIFLENVGNTVSSTIPIALYQAIKEDKLHGNVLIAGFGVGFSWGATLLKCK</sequence>
<dbReference type="PANTHER" id="PTHR34069:SF2">
    <property type="entry name" value="BETA-KETOACYL-[ACYL-CARRIER-PROTEIN] SYNTHASE III"/>
    <property type="match status" value="1"/>
</dbReference>
<dbReference type="GO" id="GO:0006633">
    <property type="term" value="P:fatty acid biosynthetic process"/>
    <property type="evidence" value="ECO:0007669"/>
    <property type="project" value="InterPro"/>
</dbReference>
<accession>A0A3L7ZT56</accession>
<keyword evidence="1" id="KW-0808">Transferase</keyword>
<evidence type="ECO:0000256" key="2">
    <source>
        <dbReference type="ARBA" id="ARBA00023315"/>
    </source>
</evidence>
<evidence type="ECO:0000313" key="6">
    <source>
        <dbReference type="Proteomes" id="UP000278164"/>
    </source>
</evidence>
<organism evidence="5 6">
    <name type="scientific">Parabacteroides distasonis</name>
    <dbReference type="NCBI Taxonomy" id="823"/>
    <lineage>
        <taxon>Bacteria</taxon>
        <taxon>Pseudomonadati</taxon>
        <taxon>Bacteroidota</taxon>
        <taxon>Bacteroidia</taxon>
        <taxon>Bacteroidales</taxon>
        <taxon>Tannerellaceae</taxon>
        <taxon>Parabacteroides</taxon>
    </lineage>
</organism>
<dbReference type="InterPro" id="IPR013747">
    <property type="entry name" value="ACP_syn_III_C"/>
</dbReference>
<feature type="domain" description="Beta-ketoacyl-[acyl-carrier-protein] synthase III N-terminal" evidence="4">
    <location>
        <begin position="108"/>
        <end position="185"/>
    </location>
</feature>
<dbReference type="AlphaFoldDB" id="A0A3L7ZT56"/>
<dbReference type="Pfam" id="PF08545">
    <property type="entry name" value="ACP_syn_III"/>
    <property type="match status" value="1"/>
</dbReference>
<dbReference type="SUPFAM" id="SSF53901">
    <property type="entry name" value="Thiolase-like"/>
    <property type="match status" value="1"/>
</dbReference>
<name>A0A3L7ZT56_PARDI</name>
<evidence type="ECO:0000256" key="1">
    <source>
        <dbReference type="ARBA" id="ARBA00022679"/>
    </source>
</evidence>
<dbReference type="Proteomes" id="UP000278164">
    <property type="component" value="Unassembled WGS sequence"/>
</dbReference>
<proteinExistence type="predicted"/>
<dbReference type="GO" id="GO:0004315">
    <property type="term" value="F:3-oxoacyl-[acyl-carrier-protein] synthase activity"/>
    <property type="evidence" value="ECO:0007669"/>
    <property type="project" value="InterPro"/>
</dbReference>
<dbReference type="CDD" id="cd00830">
    <property type="entry name" value="KAS_III"/>
    <property type="match status" value="1"/>
</dbReference>
<dbReference type="InterPro" id="IPR013751">
    <property type="entry name" value="ACP_syn_III_N"/>
</dbReference>
<evidence type="ECO:0000259" key="3">
    <source>
        <dbReference type="Pfam" id="PF08541"/>
    </source>
</evidence>
<dbReference type="EMBL" id="RAYI01000020">
    <property type="protein sequence ID" value="RLT73190.1"/>
    <property type="molecule type" value="Genomic_DNA"/>
</dbReference>
<dbReference type="OrthoDB" id="9815506at2"/>
<reference evidence="5 6" key="1">
    <citation type="submission" date="2018-09" db="EMBL/GenBank/DDBJ databases">
        <title>Murine metabolic-syndrome-specific gut microbial biobank.</title>
        <authorList>
            <person name="Liu C."/>
        </authorList>
    </citation>
    <scope>NUCLEOTIDE SEQUENCE [LARGE SCALE GENOMIC DNA]</scope>
    <source>
        <strain evidence="5 6">8-P5</strain>
    </source>
</reference>
<dbReference type="RefSeq" id="WP_121736348.1">
    <property type="nucleotide sequence ID" value="NZ_QXXG01000032.1"/>
</dbReference>
<dbReference type="NCBIfam" id="NF006829">
    <property type="entry name" value="PRK09352.1"/>
    <property type="match status" value="1"/>
</dbReference>